<dbReference type="GO" id="GO:0046872">
    <property type="term" value="F:metal ion binding"/>
    <property type="evidence" value="ECO:0007669"/>
    <property type="project" value="UniProtKB-KW"/>
</dbReference>
<sequence>MIVCLCHVVSDRLIRAHISQGIRTVEGLGDACGAGTSCGGCQNQLEQILVEAKCQAVGTKSACRESCAARTPQLASAAP</sequence>
<evidence type="ECO:0000256" key="1">
    <source>
        <dbReference type="ARBA" id="ARBA00022448"/>
    </source>
</evidence>
<comment type="similarity">
    <text evidence="8">Belongs to the Bfd family.</text>
</comment>
<keyword evidence="1" id="KW-0813">Transport</keyword>
<gene>
    <name evidence="10" type="ORF">SAMN05443639_11929</name>
</gene>
<keyword evidence="2" id="KW-0001">2Fe-2S</keyword>
<dbReference type="InterPro" id="IPR007419">
    <property type="entry name" value="BFD-like_2Fe2S-bd_dom"/>
</dbReference>
<keyword evidence="3" id="KW-0479">Metal-binding</keyword>
<evidence type="ECO:0000256" key="6">
    <source>
        <dbReference type="ARBA" id="ARBA00023014"/>
    </source>
</evidence>
<evidence type="ECO:0000313" key="11">
    <source>
        <dbReference type="Proteomes" id="UP000199181"/>
    </source>
</evidence>
<accession>A0A1I0L6A0</accession>
<evidence type="ECO:0000256" key="4">
    <source>
        <dbReference type="ARBA" id="ARBA00022982"/>
    </source>
</evidence>
<keyword evidence="4" id="KW-0249">Electron transport</keyword>
<dbReference type="Gene3D" id="1.10.10.1100">
    <property type="entry name" value="BFD-like [2Fe-2S]-binding domain"/>
    <property type="match status" value="1"/>
</dbReference>
<feature type="domain" description="BFD-like [2Fe-2S]-binding" evidence="9">
    <location>
        <begin position="2"/>
        <end position="50"/>
    </location>
</feature>
<name>A0A1I0L6A0_9BACT</name>
<evidence type="ECO:0000256" key="7">
    <source>
        <dbReference type="ARBA" id="ARBA00039386"/>
    </source>
</evidence>
<dbReference type="Pfam" id="PF04324">
    <property type="entry name" value="Fer2_BFD"/>
    <property type="match status" value="1"/>
</dbReference>
<keyword evidence="11" id="KW-1185">Reference proteome</keyword>
<reference evidence="11" key="1">
    <citation type="submission" date="2016-10" db="EMBL/GenBank/DDBJ databases">
        <authorList>
            <person name="Varghese N."/>
            <person name="Submissions S."/>
        </authorList>
    </citation>
    <scope>NUCLEOTIDE SEQUENCE [LARGE SCALE GENOMIC DNA]</scope>
    <source>
        <strain evidence="11">DSM 16858</strain>
    </source>
</reference>
<dbReference type="RefSeq" id="WP_093525261.1">
    <property type="nucleotide sequence ID" value="NZ_FOIJ01000019.1"/>
</dbReference>
<evidence type="ECO:0000256" key="3">
    <source>
        <dbReference type="ARBA" id="ARBA00022723"/>
    </source>
</evidence>
<organism evidence="10 11">
    <name type="scientific">Stigmatella erecta</name>
    <dbReference type="NCBI Taxonomy" id="83460"/>
    <lineage>
        <taxon>Bacteria</taxon>
        <taxon>Pseudomonadati</taxon>
        <taxon>Myxococcota</taxon>
        <taxon>Myxococcia</taxon>
        <taxon>Myxococcales</taxon>
        <taxon>Cystobacterineae</taxon>
        <taxon>Archangiaceae</taxon>
        <taxon>Stigmatella</taxon>
    </lineage>
</organism>
<evidence type="ECO:0000256" key="2">
    <source>
        <dbReference type="ARBA" id="ARBA00022714"/>
    </source>
</evidence>
<dbReference type="EMBL" id="FOIJ01000019">
    <property type="protein sequence ID" value="SEU34288.1"/>
    <property type="molecule type" value="Genomic_DNA"/>
</dbReference>
<proteinExistence type="inferred from homology"/>
<protein>
    <recommendedName>
        <fullName evidence="7">Bacterioferritin-associated ferredoxin</fullName>
    </recommendedName>
</protein>
<dbReference type="PANTHER" id="PTHR37424:SF1">
    <property type="entry name" value="BACTERIOFERRITIN-ASSOCIATED FERREDOXIN"/>
    <property type="match status" value="1"/>
</dbReference>
<dbReference type="InterPro" id="IPR052371">
    <property type="entry name" value="BFD-associated_ferredoxin"/>
</dbReference>
<evidence type="ECO:0000259" key="9">
    <source>
        <dbReference type="Pfam" id="PF04324"/>
    </source>
</evidence>
<dbReference type="InterPro" id="IPR041854">
    <property type="entry name" value="BFD-like_2Fe2S-bd_dom_sf"/>
</dbReference>
<dbReference type="GO" id="GO:0051537">
    <property type="term" value="F:2 iron, 2 sulfur cluster binding"/>
    <property type="evidence" value="ECO:0007669"/>
    <property type="project" value="UniProtKB-KW"/>
</dbReference>
<dbReference type="PANTHER" id="PTHR37424">
    <property type="entry name" value="BACTERIOFERRITIN-ASSOCIATED FERREDOXIN"/>
    <property type="match status" value="1"/>
</dbReference>
<evidence type="ECO:0000256" key="8">
    <source>
        <dbReference type="ARBA" id="ARBA00046332"/>
    </source>
</evidence>
<dbReference type="Proteomes" id="UP000199181">
    <property type="component" value="Unassembled WGS sequence"/>
</dbReference>
<evidence type="ECO:0000313" key="10">
    <source>
        <dbReference type="EMBL" id="SEU34288.1"/>
    </source>
</evidence>
<keyword evidence="5" id="KW-0408">Iron</keyword>
<keyword evidence="6" id="KW-0411">Iron-sulfur</keyword>
<dbReference type="AlphaFoldDB" id="A0A1I0L6A0"/>
<evidence type="ECO:0000256" key="5">
    <source>
        <dbReference type="ARBA" id="ARBA00023004"/>
    </source>
</evidence>